<dbReference type="AlphaFoldDB" id="A0A0D9XV74"/>
<feature type="signal peptide" evidence="2">
    <location>
        <begin position="1"/>
        <end position="17"/>
    </location>
</feature>
<keyword evidence="2" id="KW-0732">Signal</keyword>
<dbReference type="PANTHER" id="PTHR35832">
    <property type="entry name" value="OS12G0248400 PROTEIN-RELATED"/>
    <property type="match status" value="1"/>
</dbReference>
<organism evidence="3 4">
    <name type="scientific">Leersia perrieri</name>
    <dbReference type="NCBI Taxonomy" id="77586"/>
    <lineage>
        <taxon>Eukaryota</taxon>
        <taxon>Viridiplantae</taxon>
        <taxon>Streptophyta</taxon>
        <taxon>Embryophyta</taxon>
        <taxon>Tracheophyta</taxon>
        <taxon>Spermatophyta</taxon>
        <taxon>Magnoliopsida</taxon>
        <taxon>Liliopsida</taxon>
        <taxon>Poales</taxon>
        <taxon>Poaceae</taxon>
        <taxon>BOP clade</taxon>
        <taxon>Oryzoideae</taxon>
        <taxon>Oryzeae</taxon>
        <taxon>Oryzinae</taxon>
        <taxon>Leersia</taxon>
    </lineage>
</organism>
<feature type="coiled-coil region" evidence="1">
    <location>
        <begin position="34"/>
        <end position="61"/>
    </location>
</feature>
<reference evidence="3 4" key="1">
    <citation type="submission" date="2012-08" db="EMBL/GenBank/DDBJ databases">
        <title>Oryza genome evolution.</title>
        <authorList>
            <person name="Wing R.A."/>
        </authorList>
    </citation>
    <scope>NUCLEOTIDE SEQUENCE</scope>
</reference>
<dbReference type="Gramene" id="LPERR11G18920.1">
    <property type="protein sequence ID" value="LPERR11G18920.1"/>
    <property type="gene ID" value="LPERR11G18920"/>
</dbReference>
<keyword evidence="1" id="KW-0175">Coiled coil</keyword>
<accession>A0A0D9XV74</accession>
<reference evidence="3" key="3">
    <citation type="submission" date="2015-04" db="UniProtKB">
        <authorList>
            <consortium name="EnsemblPlants"/>
        </authorList>
    </citation>
    <scope>IDENTIFICATION</scope>
</reference>
<protein>
    <submittedName>
        <fullName evidence="3">Uncharacterized protein</fullName>
    </submittedName>
</protein>
<reference evidence="4" key="2">
    <citation type="submission" date="2013-12" db="EMBL/GenBank/DDBJ databases">
        <authorList>
            <person name="Yu Y."/>
            <person name="Lee S."/>
            <person name="de Baynast K."/>
            <person name="Wissotski M."/>
            <person name="Liu L."/>
            <person name="Talag J."/>
            <person name="Goicoechea J."/>
            <person name="Angelova A."/>
            <person name="Jetty R."/>
            <person name="Kudrna D."/>
            <person name="Golser W."/>
            <person name="Rivera L."/>
            <person name="Zhang J."/>
            <person name="Wing R."/>
        </authorList>
    </citation>
    <scope>NUCLEOTIDE SEQUENCE</scope>
</reference>
<keyword evidence="4" id="KW-1185">Reference proteome</keyword>
<evidence type="ECO:0000313" key="3">
    <source>
        <dbReference type="EnsemblPlants" id="LPERR11G18920.1"/>
    </source>
</evidence>
<dbReference type="Proteomes" id="UP000032180">
    <property type="component" value="Chromosome 11"/>
</dbReference>
<evidence type="ECO:0000256" key="2">
    <source>
        <dbReference type="SAM" id="SignalP"/>
    </source>
</evidence>
<feature type="chain" id="PRO_5002350342" evidence="2">
    <location>
        <begin position="18"/>
        <end position="547"/>
    </location>
</feature>
<dbReference type="EnsemblPlants" id="LPERR11G18920.1">
    <property type="protein sequence ID" value="LPERR11G18920.1"/>
    <property type="gene ID" value="LPERR11G18920"/>
</dbReference>
<evidence type="ECO:0000256" key="1">
    <source>
        <dbReference type="SAM" id="Coils"/>
    </source>
</evidence>
<sequence>MPVVETMALWVAIMTLGAQIKGMAGTGKREKENVRLLREQADNTRKMLKLLEDKLLEDKQKPMPDPALNGVLTGLRGALNDISSSSEKKTASELHDLDQRISSVLQQYHYYHVTNNIHRQAPQNMMQPPVPQNMMPYHTTNNIDTTGHWAHVVREIVEHARAIMEGAWHANHNMEEVLHVAQLAQQVADLMGDSHAIILQLMRDPGTSWPLLNHDLRNALLDARWIVWYSQWYHLGTMPLPSAPPQAGPSATSFAGGRPPTMALWVSVVALGARIKAMVGASKREREKVRLLKEQAENTRKILKLLEDKLLEDKQRPTSDPEINGLLTGLRGALDDISSSPEKKASELHDLDQQISSVLQQYHYYHVTNNIHRQPPQNMTTQPSAPPNMMPYYTPNNIDTTGHCAHVVREIVEHARAIMEGAWHVSHNMEEVLRVAQLAQLAQQVADLMEDSHAITMQRLIRDPETSWPLLNHDLRNALLDARWIVWCSQWYHLSTMPLPSAPPQAGPSSASFAGGYPPQLQLQPAQILNEVVKKIEFCLQVLPAIG</sequence>
<dbReference type="PANTHER" id="PTHR35832:SF10">
    <property type="entry name" value="OS06G0314501 PROTEIN"/>
    <property type="match status" value="1"/>
</dbReference>
<name>A0A0D9XV74_9ORYZ</name>
<dbReference type="HOGENOM" id="CLU_498188_0_0_1"/>
<evidence type="ECO:0000313" key="4">
    <source>
        <dbReference type="Proteomes" id="UP000032180"/>
    </source>
</evidence>
<proteinExistence type="predicted"/>